<dbReference type="AlphaFoldDB" id="A0A8X6YAF0"/>
<reference evidence="1" key="1">
    <citation type="submission" date="2020-08" db="EMBL/GenBank/DDBJ databases">
        <title>Multicomponent nature underlies the extraordinary mechanical properties of spider dragline silk.</title>
        <authorList>
            <person name="Kono N."/>
            <person name="Nakamura H."/>
            <person name="Mori M."/>
            <person name="Yoshida Y."/>
            <person name="Ohtoshi R."/>
            <person name="Malay A.D."/>
            <person name="Moran D.A.P."/>
            <person name="Tomita M."/>
            <person name="Numata K."/>
            <person name="Arakawa K."/>
        </authorList>
    </citation>
    <scope>NUCLEOTIDE SEQUENCE</scope>
</reference>
<protein>
    <submittedName>
        <fullName evidence="1">Uncharacterized protein</fullName>
    </submittedName>
</protein>
<accession>A0A8X6YAF0</accession>
<evidence type="ECO:0000313" key="1">
    <source>
        <dbReference type="EMBL" id="GFY69146.1"/>
    </source>
</evidence>
<evidence type="ECO:0000313" key="2">
    <source>
        <dbReference type="Proteomes" id="UP000886998"/>
    </source>
</evidence>
<keyword evidence="2" id="KW-1185">Reference proteome</keyword>
<organism evidence="1 2">
    <name type="scientific">Trichonephila inaurata madagascariensis</name>
    <dbReference type="NCBI Taxonomy" id="2747483"/>
    <lineage>
        <taxon>Eukaryota</taxon>
        <taxon>Metazoa</taxon>
        <taxon>Ecdysozoa</taxon>
        <taxon>Arthropoda</taxon>
        <taxon>Chelicerata</taxon>
        <taxon>Arachnida</taxon>
        <taxon>Araneae</taxon>
        <taxon>Araneomorphae</taxon>
        <taxon>Entelegynae</taxon>
        <taxon>Araneoidea</taxon>
        <taxon>Nephilidae</taxon>
        <taxon>Trichonephila</taxon>
        <taxon>Trichonephila inaurata</taxon>
    </lineage>
</organism>
<sequence length="117" mass="13442">MVIADYNVGVNPSCKVEPCCPSALANNFQQKINLESPLTESQLLQSADEVFYGVNFPNQIHNRSNSQRNEWRRRFGFYLKLSMESLSTARNIRFTSKHPVDKRTFSCGVLQIHYCLP</sequence>
<dbReference type="Proteomes" id="UP000886998">
    <property type="component" value="Unassembled WGS sequence"/>
</dbReference>
<comment type="caution">
    <text evidence="1">The sequence shown here is derived from an EMBL/GenBank/DDBJ whole genome shotgun (WGS) entry which is preliminary data.</text>
</comment>
<dbReference type="EMBL" id="BMAV01017472">
    <property type="protein sequence ID" value="GFY69146.1"/>
    <property type="molecule type" value="Genomic_DNA"/>
</dbReference>
<proteinExistence type="predicted"/>
<gene>
    <name evidence="1" type="ORF">TNIN_204201</name>
</gene>
<name>A0A8X6YAF0_9ARAC</name>